<protein>
    <submittedName>
        <fullName evidence="1">Uncharacterized protein</fullName>
    </submittedName>
</protein>
<reference evidence="1 2" key="1">
    <citation type="submission" date="2018-01" db="EMBL/GenBank/DDBJ databases">
        <title>Genome characterization of the sugarcane-associated fungus Trichoderma ghanense CCMA-1212 and their application in lignocelulose bioconversion.</title>
        <authorList>
            <person name="Steindorff A.S."/>
            <person name="Mendes T.D."/>
            <person name="Vilela E.S.D."/>
            <person name="Rodrigues D.S."/>
            <person name="Formighieri E.F."/>
            <person name="Melo I.S."/>
            <person name="Favaro L.C.L."/>
        </authorList>
    </citation>
    <scope>NUCLEOTIDE SEQUENCE [LARGE SCALE GENOMIC DNA]</scope>
    <source>
        <strain evidence="1 2">CCMA-1212</strain>
    </source>
</reference>
<evidence type="ECO:0000313" key="2">
    <source>
        <dbReference type="Proteomes" id="UP001642720"/>
    </source>
</evidence>
<name>A0ABY2GU07_9HYPO</name>
<organism evidence="1 2">
    <name type="scientific">Trichoderma ghanense</name>
    <dbReference type="NCBI Taxonomy" id="65468"/>
    <lineage>
        <taxon>Eukaryota</taxon>
        <taxon>Fungi</taxon>
        <taxon>Dikarya</taxon>
        <taxon>Ascomycota</taxon>
        <taxon>Pezizomycotina</taxon>
        <taxon>Sordariomycetes</taxon>
        <taxon>Hypocreomycetidae</taxon>
        <taxon>Hypocreales</taxon>
        <taxon>Hypocreaceae</taxon>
        <taxon>Trichoderma</taxon>
    </lineage>
</organism>
<dbReference type="EMBL" id="PPTA01000014">
    <property type="protein sequence ID" value="TFA99421.1"/>
    <property type="molecule type" value="Genomic_DNA"/>
</dbReference>
<dbReference type="RefSeq" id="XP_073555623.1">
    <property type="nucleotide sequence ID" value="XM_073705773.1"/>
</dbReference>
<sequence length="165" mass="17741">MITSVMYEVPTSRKIRIFELKLSPSVTGLSTCPVCSGGASPPAVVTVRLIANGAVMSLFGRRYRISEHCGSDGQYRPIALSPPLGSFPDSCLANQAYGEMFHPGFALLTQLMRPIGCVRPGGLINLLSERFDDGVSRRWASSMRDGKSGQVAGFMIALASRLDVD</sequence>
<evidence type="ECO:0000313" key="1">
    <source>
        <dbReference type="EMBL" id="TFA99421.1"/>
    </source>
</evidence>
<dbReference type="GeneID" id="300580223"/>
<accession>A0ABY2GU07</accession>
<keyword evidence="2" id="KW-1185">Reference proteome</keyword>
<gene>
    <name evidence="1" type="ORF">CCMA1212_008653</name>
</gene>
<proteinExistence type="predicted"/>
<comment type="caution">
    <text evidence="1">The sequence shown here is derived from an EMBL/GenBank/DDBJ whole genome shotgun (WGS) entry which is preliminary data.</text>
</comment>
<dbReference type="Proteomes" id="UP001642720">
    <property type="component" value="Unassembled WGS sequence"/>
</dbReference>